<dbReference type="Proteomes" id="UP000005408">
    <property type="component" value="Unassembled WGS sequence"/>
</dbReference>
<dbReference type="EnsemblMetazoa" id="G11685.6">
    <property type="protein sequence ID" value="G11685.6:cds"/>
    <property type="gene ID" value="G11685"/>
</dbReference>
<name>A0A8W8HYD8_MAGGI</name>
<dbReference type="AlphaFoldDB" id="A0A8W8HYD8"/>
<dbReference type="Gene3D" id="2.60.40.10">
    <property type="entry name" value="Immunoglobulins"/>
    <property type="match status" value="1"/>
</dbReference>
<dbReference type="InterPro" id="IPR013783">
    <property type="entry name" value="Ig-like_fold"/>
</dbReference>
<dbReference type="PROSITE" id="PS50092">
    <property type="entry name" value="TSP1"/>
    <property type="match status" value="1"/>
</dbReference>
<proteinExistence type="predicted"/>
<dbReference type="SMART" id="SM00408">
    <property type="entry name" value="IGc2"/>
    <property type="match status" value="1"/>
</dbReference>
<dbReference type="Pfam" id="PF19030">
    <property type="entry name" value="TSP1_ADAMTS"/>
    <property type="match status" value="1"/>
</dbReference>
<accession>A0A8W8HYD8</accession>
<feature type="domain" description="Ig-like" evidence="1">
    <location>
        <begin position="35"/>
        <end position="134"/>
    </location>
</feature>
<dbReference type="Gene3D" id="2.20.100.10">
    <property type="entry name" value="Thrombospondin type-1 (TSP1) repeat"/>
    <property type="match status" value="1"/>
</dbReference>
<dbReference type="Pfam" id="PF07679">
    <property type="entry name" value="I-set"/>
    <property type="match status" value="1"/>
</dbReference>
<dbReference type="InterPro" id="IPR003598">
    <property type="entry name" value="Ig_sub2"/>
</dbReference>
<evidence type="ECO:0000259" key="1">
    <source>
        <dbReference type="PROSITE" id="PS50835"/>
    </source>
</evidence>
<evidence type="ECO:0000313" key="3">
    <source>
        <dbReference type="Proteomes" id="UP000005408"/>
    </source>
</evidence>
<dbReference type="SUPFAM" id="SSF48726">
    <property type="entry name" value="Immunoglobulin"/>
    <property type="match status" value="1"/>
</dbReference>
<sequence>KNAGGNYINISSTLCDSNKHPMDVQNCNQTVCPEPKLRALEVQFFQMDKLKRVKLTIGMTATILPGTTVLIKCPTRGIQIQDIKWLKNGTTIRYSKRVKLTRKRFLKIRNAVPEKDSGIYSCKAGSLQSNTPVSFSSVYDIFKATMLRQKYISGIQPMNLVARSISTKQMDPVSRKYSPLFLVKSDWSACSATCGGGLQSRNVSCEIITRDYFEVFPVRFCTKAGHSAPLLIQSCNTFPCLEWSLGNWSEVKN</sequence>
<dbReference type="InterPro" id="IPR013098">
    <property type="entry name" value="Ig_I-set"/>
</dbReference>
<dbReference type="InterPro" id="IPR000884">
    <property type="entry name" value="TSP1_rpt"/>
</dbReference>
<protein>
    <recommendedName>
        <fullName evidence="1">Ig-like domain-containing protein</fullName>
    </recommendedName>
</protein>
<dbReference type="InterPro" id="IPR036179">
    <property type="entry name" value="Ig-like_dom_sf"/>
</dbReference>
<organism evidence="2 3">
    <name type="scientific">Magallana gigas</name>
    <name type="common">Pacific oyster</name>
    <name type="synonym">Crassostrea gigas</name>
    <dbReference type="NCBI Taxonomy" id="29159"/>
    <lineage>
        <taxon>Eukaryota</taxon>
        <taxon>Metazoa</taxon>
        <taxon>Spiralia</taxon>
        <taxon>Lophotrochozoa</taxon>
        <taxon>Mollusca</taxon>
        <taxon>Bivalvia</taxon>
        <taxon>Autobranchia</taxon>
        <taxon>Pteriomorphia</taxon>
        <taxon>Ostreida</taxon>
        <taxon>Ostreoidea</taxon>
        <taxon>Ostreidae</taxon>
        <taxon>Magallana</taxon>
    </lineage>
</organism>
<dbReference type="InterPro" id="IPR036383">
    <property type="entry name" value="TSP1_rpt_sf"/>
</dbReference>
<dbReference type="SUPFAM" id="SSF82895">
    <property type="entry name" value="TSP-1 type 1 repeat"/>
    <property type="match status" value="1"/>
</dbReference>
<reference evidence="2" key="1">
    <citation type="submission" date="2022-08" db="UniProtKB">
        <authorList>
            <consortium name="EnsemblMetazoa"/>
        </authorList>
    </citation>
    <scope>IDENTIFICATION</scope>
    <source>
        <strain evidence="2">05x7-T-G4-1.051#20</strain>
    </source>
</reference>
<keyword evidence="3" id="KW-1185">Reference proteome</keyword>
<dbReference type="PROSITE" id="PS50835">
    <property type="entry name" value="IG_LIKE"/>
    <property type="match status" value="1"/>
</dbReference>
<evidence type="ECO:0000313" key="2">
    <source>
        <dbReference type="EnsemblMetazoa" id="G11685.6:cds"/>
    </source>
</evidence>
<dbReference type="InterPro" id="IPR007110">
    <property type="entry name" value="Ig-like_dom"/>
</dbReference>